<dbReference type="CDD" id="cd15314">
    <property type="entry name" value="7tmA_TAAR1"/>
    <property type="match status" value="1"/>
</dbReference>
<feature type="transmembrane region" description="Helical" evidence="11">
    <location>
        <begin position="53"/>
        <end position="77"/>
    </location>
</feature>
<dbReference type="InterPro" id="IPR000276">
    <property type="entry name" value="GPCR_Rhodpsn"/>
</dbReference>
<feature type="transmembrane region" description="Helical" evidence="11">
    <location>
        <begin position="174"/>
        <end position="198"/>
    </location>
</feature>
<evidence type="ECO:0000256" key="5">
    <source>
        <dbReference type="ARBA" id="ARBA00023040"/>
    </source>
</evidence>
<dbReference type="SUPFAM" id="SSF81321">
    <property type="entry name" value="Family A G protein-coupled receptor-like"/>
    <property type="match status" value="1"/>
</dbReference>
<dbReference type="GO" id="GO:0043410">
    <property type="term" value="P:positive regulation of MAPK cascade"/>
    <property type="evidence" value="ECO:0007669"/>
    <property type="project" value="TreeGrafter"/>
</dbReference>
<dbReference type="InParanoid" id="A0A667Y255"/>
<dbReference type="InterPro" id="IPR017452">
    <property type="entry name" value="GPCR_Rhodpsn_7TM"/>
</dbReference>
<evidence type="ECO:0000256" key="2">
    <source>
        <dbReference type="ARBA" id="ARBA00022475"/>
    </source>
</evidence>
<feature type="transmembrane region" description="Helical" evidence="11">
    <location>
        <begin position="97"/>
        <end position="118"/>
    </location>
</feature>
<keyword evidence="6 11" id="KW-0472">Membrane</keyword>
<keyword evidence="3 10" id="KW-0812">Transmembrane</keyword>
<protein>
    <submittedName>
        <fullName evidence="13">Trace amine associated receptor 1</fullName>
    </submittedName>
</protein>
<gene>
    <name evidence="13" type="primary">TAAR1</name>
</gene>
<comment type="similarity">
    <text evidence="10">Belongs to the G-protein coupled receptor 1 family.</text>
</comment>
<evidence type="ECO:0000313" key="14">
    <source>
        <dbReference type="Proteomes" id="UP000472263"/>
    </source>
</evidence>
<accession>A0A667Y255</accession>
<dbReference type="GO" id="GO:0071880">
    <property type="term" value="P:adenylate cyclase-activating adrenergic receptor signaling pathway"/>
    <property type="evidence" value="ECO:0007669"/>
    <property type="project" value="TreeGrafter"/>
</dbReference>
<dbReference type="PRINTS" id="PR00237">
    <property type="entry name" value="GPCRRHODOPSN"/>
</dbReference>
<comment type="subcellular location">
    <subcellularLocation>
        <location evidence="1">Cell membrane</location>
        <topology evidence="1">Multi-pass membrane protein</topology>
    </subcellularLocation>
</comment>
<evidence type="ECO:0000313" key="13">
    <source>
        <dbReference type="Ensembl" id="ENSMMDP00005021682.1"/>
    </source>
</evidence>
<dbReference type="Proteomes" id="UP000472263">
    <property type="component" value="Chromosome 24"/>
</dbReference>
<keyword evidence="5 10" id="KW-0297">G-protein coupled receptor</keyword>
<feature type="transmembrane region" description="Helical" evidence="11">
    <location>
        <begin position="258"/>
        <end position="286"/>
    </location>
</feature>
<reference evidence="13" key="2">
    <citation type="submission" date="2025-08" db="UniProtKB">
        <authorList>
            <consortium name="Ensembl"/>
        </authorList>
    </citation>
    <scope>IDENTIFICATION</scope>
</reference>
<dbReference type="PANTHER" id="PTHR24248">
    <property type="entry name" value="ADRENERGIC RECEPTOR-RELATED G-PROTEIN COUPLED RECEPTOR"/>
    <property type="match status" value="1"/>
</dbReference>
<keyword evidence="2" id="KW-1003">Cell membrane</keyword>
<dbReference type="Gene3D" id="1.20.1070.10">
    <property type="entry name" value="Rhodopsin 7-helix transmembrane proteins"/>
    <property type="match status" value="1"/>
</dbReference>
<name>A0A667Y255_9TELE</name>
<dbReference type="AlphaFoldDB" id="A0A667Y255"/>
<reference evidence="13" key="3">
    <citation type="submission" date="2025-09" db="UniProtKB">
        <authorList>
            <consortium name="Ensembl"/>
        </authorList>
    </citation>
    <scope>IDENTIFICATION</scope>
</reference>
<evidence type="ECO:0000256" key="1">
    <source>
        <dbReference type="ARBA" id="ARBA00004651"/>
    </source>
</evidence>
<dbReference type="SMART" id="SM01381">
    <property type="entry name" value="7TM_GPCR_Srsx"/>
    <property type="match status" value="1"/>
</dbReference>
<evidence type="ECO:0000256" key="3">
    <source>
        <dbReference type="ARBA" id="ARBA00022692"/>
    </source>
</evidence>
<evidence type="ECO:0000256" key="10">
    <source>
        <dbReference type="RuleBase" id="RU000688"/>
    </source>
</evidence>
<evidence type="ECO:0000256" key="9">
    <source>
        <dbReference type="ARBA" id="ARBA00023224"/>
    </source>
</evidence>
<organism evidence="13 14">
    <name type="scientific">Myripristis murdjan</name>
    <name type="common">pinecone soldierfish</name>
    <dbReference type="NCBI Taxonomy" id="586833"/>
    <lineage>
        <taxon>Eukaryota</taxon>
        <taxon>Metazoa</taxon>
        <taxon>Chordata</taxon>
        <taxon>Craniata</taxon>
        <taxon>Vertebrata</taxon>
        <taxon>Euteleostomi</taxon>
        <taxon>Actinopterygii</taxon>
        <taxon>Neopterygii</taxon>
        <taxon>Teleostei</taxon>
        <taxon>Neoteleostei</taxon>
        <taxon>Acanthomorphata</taxon>
        <taxon>Holocentriformes</taxon>
        <taxon>Holocentridae</taxon>
        <taxon>Myripristis</taxon>
    </lineage>
</organism>
<dbReference type="GeneTree" id="ENSGT00950000182934"/>
<feature type="transmembrane region" description="Helical" evidence="11">
    <location>
        <begin position="232"/>
        <end position="252"/>
    </location>
</feature>
<dbReference type="GO" id="GO:0004930">
    <property type="term" value="F:G protein-coupled receptor activity"/>
    <property type="evidence" value="ECO:0007669"/>
    <property type="project" value="UniProtKB-KW"/>
</dbReference>
<evidence type="ECO:0000256" key="8">
    <source>
        <dbReference type="ARBA" id="ARBA00023170"/>
    </source>
</evidence>
<feature type="transmembrane region" description="Helical" evidence="11">
    <location>
        <begin position="17"/>
        <end position="44"/>
    </location>
</feature>
<dbReference type="GO" id="GO:0005886">
    <property type="term" value="C:plasma membrane"/>
    <property type="evidence" value="ECO:0007669"/>
    <property type="project" value="UniProtKB-SubCell"/>
</dbReference>
<sequence length="338" mass="37398">MENVSCMMAIIPSTVHVLLYIFLGSLSVLTLCGNLLIIISIIYFKQLHTPTNYLILSLAMSDLLVGALVLPFIIALSVDSCSYLADLICKMGRSLDVFLGTSSILNLCFISIDRYYAVCHPLRYESKMNVRASVMMILVCWGVSALVGISVIIMGLKEGKCEGHCFSFNIDISGITGCVLSFYFPAVIMLSIYLKIFLVAQKQARSIQDSNCQSIKSGASVSKMERKATKTLAIVMGAFLICWAPAFTALTLNPLINYSIPITVIEVFAILGWTNSVLNPFIYAFFYSWFRVAFRMIISGRIFHGDFDLHCPIDALHLDPLTLPSRSIHTGIISYVDS</sequence>
<dbReference type="Pfam" id="PF00001">
    <property type="entry name" value="7tm_1"/>
    <property type="match status" value="1"/>
</dbReference>
<proteinExistence type="inferred from homology"/>
<evidence type="ECO:0000259" key="12">
    <source>
        <dbReference type="PROSITE" id="PS50262"/>
    </source>
</evidence>
<feature type="domain" description="G-protein coupled receptors family 1 profile" evidence="12">
    <location>
        <begin position="33"/>
        <end position="283"/>
    </location>
</feature>
<evidence type="ECO:0000256" key="11">
    <source>
        <dbReference type="SAM" id="Phobius"/>
    </source>
</evidence>
<evidence type="ECO:0000256" key="7">
    <source>
        <dbReference type="ARBA" id="ARBA00023157"/>
    </source>
</evidence>
<dbReference type="FunFam" id="1.20.1070.10:FF:000279">
    <property type="entry name" value="Trace amine-associated receptor 16f"/>
    <property type="match status" value="1"/>
</dbReference>
<dbReference type="Ensembl" id="ENSMMDT00005022169.1">
    <property type="protein sequence ID" value="ENSMMDP00005021682.1"/>
    <property type="gene ID" value="ENSMMDG00005010582.1"/>
</dbReference>
<dbReference type="PANTHER" id="PTHR24248:SF199">
    <property type="entry name" value="IP13425P-RELATED"/>
    <property type="match status" value="1"/>
</dbReference>
<evidence type="ECO:0000256" key="4">
    <source>
        <dbReference type="ARBA" id="ARBA00022989"/>
    </source>
</evidence>
<evidence type="ECO:0000256" key="6">
    <source>
        <dbReference type="ARBA" id="ARBA00023136"/>
    </source>
</evidence>
<keyword evidence="4 11" id="KW-1133">Transmembrane helix</keyword>
<reference evidence="13" key="1">
    <citation type="submission" date="2019-06" db="EMBL/GenBank/DDBJ databases">
        <authorList>
            <consortium name="Wellcome Sanger Institute Data Sharing"/>
        </authorList>
    </citation>
    <scope>NUCLEOTIDE SEQUENCE [LARGE SCALE GENOMIC DNA]</scope>
</reference>
<keyword evidence="14" id="KW-1185">Reference proteome</keyword>
<keyword evidence="8 10" id="KW-0675">Receptor</keyword>
<feature type="transmembrane region" description="Helical" evidence="11">
    <location>
        <begin position="130"/>
        <end position="154"/>
    </location>
</feature>
<keyword evidence="9 10" id="KW-0807">Transducer</keyword>
<keyword evidence="7" id="KW-1015">Disulfide bond</keyword>
<dbReference type="PROSITE" id="PS00237">
    <property type="entry name" value="G_PROTEIN_RECEP_F1_1"/>
    <property type="match status" value="1"/>
</dbReference>
<dbReference type="PROSITE" id="PS50262">
    <property type="entry name" value="G_PROTEIN_RECEP_F1_2"/>
    <property type="match status" value="1"/>
</dbReference>